<gene>
    <name evidence="1" type="ORF">ENL71_01235</name>
</gene>
<dbReference type="AlphaFoldDB" id="A0A7C5Z647"/>
<sequence>MKRIFSVLPILLLIVLFFLTGCSNNTKEKNVTATDHLQDVYQAYGVKKGDIIINEKFIDNPPRIVQLKPIKLQLYPYQVQLDMEPVTIERGKEARFNIFGQDVKGSGKIVINSEIVLKYRGKKDRSGLFSVEHTTDLKRYVVYPDSGDELQLAERTEKTMGAYSIGPNDNGDYALEIALGKESGIGNLGEVMFKITGVQIK</sequence>
<dbReference type="PROSITE" id="PS51257">
    <property type="entry name" value="PROKAR_LIPOPROTEIN"/>
    <property type="match status" value="1"/>
</dbReference>
<accession>A0A7C5Z647</accession>
<protein>
    <recommendedName>
        <fullName evidence="2">Lipoprotein</fullName>
    </recommendedName>
</protein>
<evidence type="ECO:0000313" key="1">
    <source>
        <dbReference type="EMBL" id="HHS01161.1"/>
    </source>
</evidence>
<dbReference type="EMBL" id="DRUZ01000016">
    <property type="protein sequence ID" value="HHS01161.1"/>
    <property type="molecule type" value="Genomic_DNA"/>
</dbReference>
<name>A0A7C5Z647_9FIRM</name>
<proteinExistence type="predicted"/>
<comment type="caution">
    <text evidence="1">The sequence shown here is derived from an EMBL/GenBank/DDBJ whole genome shotgun (WGS) entry which is preliminary data.</text>
</comment>
<organism evidence="1">
    <name type="scientific">Caldicellulosiruptor owensensis</name>
    <dbReference type="NCBI Taxonomy" id="55205"/>
    <lineage>
        <taxon>Bacteria</taxon>
        <taxon>Bacillati</taxon>
        <taxon>Bacillota</taxon>
        <taxon>Bacillota incertae sedis</taxon>
        <taxon>Caldicellulosiruptorales</taxon>
        <taxon>Caldicellulosiruptoraceae</taxon>
        <taxon>Caldicellulosiruptor</taxon>
    </lineage>
</organism>
<evidence type="ECO:0008006" key="2">
    <source>
        <dbReference type="Google" id="ProtNLM"/>
    </source>
</evidence>
<reference evidence="1" key="1">
    <citation type="journal article" date="2020" name="mSystems">
        <title>Genome- and Community-Level Interaction Insights into Carbon Utilization and Element Cycling Functions of Hydrothermarchaeota in Hydrothermal Sediment.</title>
        <authorList>
            <person name="Zhou Z."/>
            <person name="Liu Y."/>
            <person name="Xu W."/>
            <person name="Pan J."/>
            <person name="Luo Z.H."/>
            <person name="Li M."/>
        </authorList>
    </citation>
    <scope>NUCLEOTIDE SEQUENCE [LARGE SCALE GENOMIC DNA]</scope>
    <source>
        <strain evidence="1">SpSt-102</strain>
    </source>
</reference>